<dbReference type="Proteomes" id="UP000033483">
    <property type="component" value="Unassembled WGS sequence"/>
</dbReference>
<protein>
    <submittedName>
        <fullName evidence="2">Uncharacterized protein</fullName>
    </submittedName>
</protein>
<proteinExistence type="predicted"/>
<evidence type="ECO:0000313" key="2">
    <source>
        <dbReference type="EMBL" id="KKA26950.1"/>
    </source>
</evidence>
<evidence type="ECO:0000313" key="3">
    <source>
        <dbReference type="Proteomes" id="UP000033483"/>
    </source>
</evidence>
<reference evidence="2 3" key="1">
    <citation type="submission" date="2015-03" db="EMBL/GenBank/DDBJ databases">
        <authorList>
            <person name="Radwan O."/>
            <person name="Al-Naeli F.A."/>
            <person name="Rendon G.A."/>
            <person name="Fields C."/>
        </authorList>
    </citation>
    <scope>NUCLEOTIDE SEQUENCE [LARGE SCALE GENOMIC DNA]</scope>
    <source>
        <strain evidence="2">CR-DP1</strain>
    </source>
</reference>
<gene>
    <name evidence="2" type="ORF">TD95_001078</name>
</gene>
<keyword evidence="3" id="KW-1185">Reference proteome</keyword>
<name>A0A0F4Z9D7_9PEZI</name>
<dbReference type="EMBL" id="LAEV01001928">
    <property type="protein sequence ID" value="KKA26950.1"/>
    <property type="molecule type" value="Genomic_DNA"/>
</dbReference>
<dbReference type="AlphaFoldDB" id="A0A0F4Z9D7"/>
<organism evidence="2 3">
    <name type="scientific">Thielaviopsis punctulata</name>
    <dbReference type="NCBI Taxonomy" id="72032"/>
    <lineage>
        <taxon>Eukaryota</taxon>
        <taxon>Fungi</taxon>
        <taxon>Dikarya</taxon>
        <taxon>Ascomycota</taxon>
        <taxon>Pezizomycotina</taxon>
        <taxon>Sordariomycetes</taxon>
        <taxon>Hypocreomycetidae</taxon>
        <taxon>Microascales</taxon>
        <taxon>Ceratocystidaceae</taxon>
        <taxon>Thielaviopsis</taxon>
    </lineage>
</organism>
<sequence length="203" mass="22359">MVPEPLFSTTEQAVHQNSSCQNANHELQIPTPSDNYLQNSSAWVGPGPAISRLNGGEAHSFSTEMAVPRSLDSEMVLSDAHNQACSDSGLPSPDMILDSGATASHIPHIHQIDNCIDEEMDYEQSPERDVPPRMQVPTLQEPSSPPRESNSSPAWKGHTRSRHTVNSWTWQPGMKRSFSLGYCADCEKCRLKVPGHLNHIVLP</sequence>
<dbReference type="OrthoDB" id="2446291at2759"/>
<comment type="caution">
    <text evidence="2">The sequence shown here is derived from an EMBL/GenBank/DDBJ whole genome shotgun (WGS) entry which is preliminary data.</text>
</comment>
<feature type="region of interest" description="Disordered" evidence="1">
    <location>
        <begin position="121"/>
        <end position="167"/>
    </location>
</feature>
<accession>A0A0F4Z9D7</accession>
<evidence type="ECO:0000256" key="1">
    <source>
        <dbReference type="SAM" id="MobiDB-lite"/>
    </source>
</evidence>